<feature type="region of interest" description="Disordered" evidence="2">
    <location>
        <begin position="125"/>
        <end position="153"/>
    </location>
</feature>
<dbReference type="PROSITE" id="PS50102">
    <property type="entry name" value="RRM"/>
    <property type="match status" value="1"/>
</dbReference>
<evidence type="ECO:0000313" key="4">
    <source>
        <dbReference type="EMBL" id="PVU95819.1"/>
    </source>
</evidence>
<feature type="region of interest" description="Disordered" evidence="2">
    <location>
        <begin position="1"/>
        <end position="55"/>
    </location>
</feature>
<dbReference type="PANTHER" id="PTHR45894">
    <property type="entry name" value="RNA-BINDING PROTEIN 8A"/>
    <property type="match status" value="1"/>
</dbReference>
<dbReference type="GO" id="GO:0006396">
    <property type="term" value="P:RNA processing"/>
    <property type="evidence" value="ECO:0007669"/>
    <property type="project" value="InterPro"/>
</dbReference>
<dbReference type="SMART" id="SM00360">
    <property type="entry name" value="RRM"/>
    <property type="match status" value="1"/>
</dbReference>
<dbReference type="GO" id="GO:0005634">
    <property type="term" value="C:nucleus"/>
    <property type="evidence" value="ECO:0007669"/>
    <property type="project" value="InterPro"/>
</dbReference>
<feature type="domain" description="RRM" evidence="3">
    <location>
        <begin position="49"/>
        <end position="127"/>
    </location>
</feature>
<dbReference type="GO" id="GO:0005737">
    <property type="term" value="C:cytoplasm"/>
    <property type="evidence" value="ECO:0007669"/>
    <property type="project" value="InterPro"/>
</dbReference>
<dbReference type="EMBL" id="MBFR01000046">
    <property type="protein sequence ID" value="PVU95819.1"/>
    <property type="molecule type" value="Genomic_DNA"/>
</dbReference>
<evidence type="ECO:0000313" key="5">
    <source>
        <dbReference type="Proteomes" id="UP000245383"/>
    </source>
</evidence>
<dbReference type="AlphaFoldDB" id="A0A2T9YU27"/>
<accession>A0A2T9YU27</accession>
<dbReference type="SUPFAM" id="SSF54928">
    <property type="entry name" value="RNA-binding domain, RBD"/>
    <property type="match status" value="1"/>
</dbReference>
<dbReference type="GO" id="GO:0003723">
    <property type="term" value="F:RNA binding"/>
    <property type="evidence" value="ECO:0007669"/>
    <property type="project" value="UniProtKB-UniRule"/>
</dbReference>
<evidence type="ECO:0000256" key="1">
    <source>
        <dbReference type="PROSITE-ProRule" id="PRU00176"/>
    </source>
</evidence>
<feature type="compositionally biased region" description="Basic and acidic residues" evidence="2">
    <location>
        <begin position="144"/>
        <end position="153"/>
    </location>
</feature>
<dbReference type="STRING" id="133385.A0A2T9YU27"/>
<dbReference type="InterPro" id="IPR000504">
    <property type="entry name" value="RRM_dom"/>
</dbReference>
<organism evidence="4 5">
    <name type="scientific">Smittium simulii</name>
    <dbReference type="NCBI Taxonomy" id="133385"/>
    <lineage>
        <taxon>Eukaryota</taxon>
        <taxon>Fungi</taxon>
        <taxon>Fungi incertae sedis</taxon>
        <taxon>Zoopagomycota</taxon>
        <taxon>Kickxellomycotina</taxon>
        <taxon>Harpellomycetes</taxon>
        <taxon>Harpellales</taxon>
        <taxon>Legeriomycetaceae</taxon>
        <taxon>Smittium</taxon>
    </lineage>
</organism>
<sequence length="153" mass="17836">MSSKELDLEVDQTDLMMVEEDDSTVTRKGRGFKSNSDDKEEPKPDETEQPQRLTGIHEEAREEDLYDKFGEYGEIKNLHLNLDRKSGFVKGYAFIEYENYKDAKRAVKEGGEISLLGQKVTVSFNFIHDDEEQDQPSRTRRNRERSASPEKRR</sequence>
<comment type="caution">
    <text evidence="4">The sequence shown here is derived from an EMBL/GenBank/DDBJ whole genome shotgun (WGS) entry which is preliminary data.</text>
</comment>
<dbReference type="Pfam" id="PF00076">
    <property type="entry name" value="RRM_1"/>
    <property type="match status" value="1"/>
</dbReference>
<keyword evidence="5" id="KW-1185">Reference proteome</keyword>
<dbReference type="Gene3D" id="3.30.70.330">
    <property type="match status" value="1"/>
</dbReference>
<evidence type="ECO:0000256" key="2">
    <source>
        <dbReference type="SAM" id="MobiDB-lite"/>
    </source>
</evidence>
<dbReference type="InterPro" id="IPR035979">
    <property type="entry name" value="RBD_domain_sf"/>
</dbReference>
<dbReference type="Proteomes" id="UP000245383">
    <property type="component" value="Unassembled WGS sequence"/>
</dbReference>
<evidence type="ECO:0000259" key="3">
    <source>
        <dbReference type="PROSITE" id="PS50102"/>
    </source>
</evidence>
<name>A0A2T9YU27_9FUNG</name>
<protein>
    <recommendedName>
        <fullName evidence="3">RRM domain-containing protein</fullName>
    </recommendedName>
</protein>
<reference evidence="4 5" key="1">
    <citation type="journal article" date="2018" name="MBio">
        <title>Comparative Genomics Reveals the Core Gene Toolbox for the Fungus-Insect Symbiosis.</title>
        <authorList>
            <person name="Wang Y."/>
            <person name="Stata M."/>
            <person name="Wang W."/>
            <person name="Stajich J.E."/>
            <person name="White M.M."/>
            <person name="Moncalvo J.M."/>
        </authorList>
    </citation>
    <scope>NUCLEOTIDE SEQUENCE [LARGE SCALE GENOMIC DNA]</scope>
    <source>
        <strain evidence="4 5">SWE-8-4</strain>
    </source>
</reference>
<keyword evidence="1" id="KW-0694">RNA-binding</keyword>
<dbReference type="OrthoDB" id="15688at2759"/>
<proteinExistence type="predicted"/>
<feature type="compositionally biased region" description="Basic and acidic residues" evidence="2">
    <location>
        <begin position="35"/>
        <end position="46"/>
    </location>
</feature>
<dbReference type="InterPro" id="IPR008111">
    <property type="entry name" value="RNA-bd_8"/>
</dbReference>
<feature type="compositionally biased region" description="Acidic residues" evidence="2">
    <location>
        <begin position="8"/>
        <end position="23"/>
    </location>
</feature>
<dbReference type="InterPro" id="IPR012677">
    <property type="entry name" value="Nucleotide-bd_a/b_plait_sf"/>
</dbReference>
<gene>
    <name evidence="4" type="ORF">BB561_001584</name>
</gene>